<proteinExistence type="predicted"/>
<evidence type="ECO:0000313" key="2">
    <source>
        <dbReference type="Proteomes" id="UP000507222"/>
    </source>
</evidence>
<organism evidence="1 2">
    <name type="scientific">Prunus armeniaca</name>
    <name type="common">Apricot</name>
    <name type="synonym">Armeniaca vulgaris</name>
    <dbReference type="NCBI Taxonomy" id="36596"/>
    <lineage>
        <taxon>Eukaryota</taxon>
        <taxon>Viridiplantae</taxon>
        <taxon>Streptophyta</taxon>
        <taxon>Embryophyta</taxon>
        <taxon>Tracheophyta</taxon>
        <taxon>Spermatophyta</taxon>
        <taxon>Magnoliopsida</taxon>
        <taxon>eudicotyledons</taxon>
        <taxon>Gunneridae</taxon>
        <taxon>Pentapetalae</taxon>
        <taxon>rosids</taxon>
        <taxon>fabids</taxon>
        <taxon>Rosales</taxon>
        <taxon>Rosaceae</taxon>
        <taxon>Amygdaloideae</taxon>
        <taxon>Amygdaleae</taxon>
        <taxon>Prunus</taxon>
    </lineage>
</organism>
<dbReference type="AlphaFoldDB" id="A0A6J5UU71"/>
<protein>
    <submittedName>
        <fullName evidence="1">Uncharacterized protein</fullName>
    </submittedName>
</protein>
<evidence type="ECO:0000313" key="1">
    <source>
        <dbReference type="EMBL" id="CAB4278894.1"/>
    </source>
</evidence>
<name>A0A6J5UU71_PRUAR</name>
<sequence length="66" mass="7374">MVMPIPCGRKKTGWSSIGFKSVSVHNARADVFVFVEEPVDFAMLMPWAWCEKTTGKVSEFPNNIPA</sequence>
<reference evidence="1 2" key="1">
    <citation type="submission" date="2020-05" db="EMBL/GenBank/DDBJ databases">
        <authorList>
            <person name="Campoy J."/>
            <person name="Schneeberger K."/>
            <person name="Spophaly S."/>
        </authorList>
    </citation>
    <scope>NUCLEOTIDE SEQUENCE [LARGE SCALE GENOMIC DNA]</scope>
    <source>
        <strain evidence="1">PruArmRojPasFocal</strain>
    </source>
</reference>
<dbReference type="EMBL" id="CAEKDK010000005">
    <property type="protein sequence ID" value="CAB4278894.1"/>
    <property type="molecule type" value="Genomic_DNA"/>
</dbReference>
<accession>A0A6J5UU71</accession>
<dbReference type="Proteomes" id="UP000507222">
    <property type="component" value="Unassembled WGS sequence"/>
</dbReference>
<gene>
    <name evidence="1" type="ORF">CURHAP_LOCUS30775</name>
</gene>